<evidence type="ECO:0000256" key="4">
    <source>
        <dbReference type="ARBA" id="ARBA00023002"/>
    </source>
</evidence>
<dbReference type="SUPFAM" id="SSF51735">
    <property type="entry name" value="NAD(P)-binding Rossmann-fold domains"/>
    <property type="match status" value="1"/>
</dbReference>
<dbReference type="InterPro" id="IPR036291">
    <property type="entry name" value="NAD(P)-bd_dom_sf"/>
</dbReference>
<keyword evidence="2 5" id="KW-0479">Metal-binding</keyword>
<evidence type="ECO:0000259" key="6">
    <source>
        <dbReference type="SMART" id="SM00829"/>
    </source>
</evidence>
<protein>
    <submittedName>
        <fullName evidence="7">Alcohol dehydrogenase</fullName>
    </submittedName>
</protein>
<keyword evidence="3 5" id="KW-0862">Zinc</keyword>
<dbReference type="InterPro" id="IPR013149">
    <property type="entry name" value="ADH-like_C"/>
</dbReference>
<evidence type="ECO:0000256" key="3">
    <source>
        <dbReference type="ARBA" id="ARBA00022833"/>
    </source>
</evidence>
<dbReference type="Pfam" id="PF00107">
    <property type="entry name" value="ADH_zinc_N"/>
    <property type="match status" value="1"/>
</dbReference>
<dbReference type="GO" id="GO:0008270">
    <property type="term" value="F:zinc ion binding"/>
    <property type="evidence" value="ECO:0007669"/>
    <property type="project" value="InterPro"/>
</dbReference>
<comment type="cofactor">
    <cofactor evidence="1 5">
        <name>Zn(2+)</name>
        <dbReference type="ChEBI" id="CHEBI:29105"/>
    </cofactor>
</comment>
<dbReference type="EMBL" id="JAODAN010000002">
    <property type="protein sequence ID" value="KAK1926851.1"/>
    <property type="molecule type" value="Genomic_DNA"/>
</dbReference>
<dbReference type="FunFam" id="3.40.50.720:FF:000022">
    <property type="entry name" value="Cinnamyl alcohol dehydrogenase"/>
    <property type="match status" value="1"/>
</dbReference>
<dbReference type="PANTHER" id="PTHR42683">
    <property type="entry name" value="ALDEHYDE REDUCTASE"/>
    <property type="match status" value="1"/>
</dbReference>
<evidence type="ECO:0000256" key="2">
    <source>
        <dbReference type="ARBA" id="ARBA00022723"/>
    </source>
</evidence>
<dbReference type="Gene3D" id="3.40.50.720">
    <property type="entry name" value="NAD(P)-binding Rossmann-like Domain"/>
    <property type="match status" value="1"/>
</dbReference>
<dbReference type="Proteomes" id="UP001182556">
    <property type="component" value="Unassembled WGS sequence"/>
</dbReference>
<gene>
    <name evidence="7" type="ORF">DB88DRAFT_544955</name>
</gene>
<dbReference type="Gene3D" id="3.90.180.10">
    <property type="entry name" value="Medium-chain alcohol dehydrogenases, catalytic domain"/>
    <property type="match status" value="1"/>
</dbReference>
<dbReference type="AlphaFoldDB" id="A0AAD9FV67"/>
<dbReference type="Pfam" id="PF08240">
    <property type="entry name" value="ADH_N"/>
    <property type="match status" value="1"/>
</dbReference>
<evidence type="ECO:0000313" key="8">
    <source>
        <dbReference type="Proteomes" id="UP001182556"/>
    </source>
</evidence>
<organism evidence="7 8">
    <name type="scientific">Papiliotrema laurentii</name>
    <name type="common">Cryptococcus laurentii</name>
    <dbReference type="NCBI Taxonomy" id="5418"/>
    <lineage>
        <taxon>Eukaryota</taxon>
        <taxon>Fungi</taxon>
        <taxon>Dikarya</taxon>
        <taxon>Basidiomycota</taxon>
        <taxon>Agaricomycotina</taxon>
        <taxon>Tremellomycetes</taxon>
        <taxon>Tremellales</taxon>
        <taxon>Rhynchogastremaceae</taxon>
        <taxon>Papiliotrema</taxon>
    </lineage>
</organism>
<dbReference type="CDD" id="cd05283">
    <property type="entry name" value="CAD1"/>
    <property type="match status" value="1"/>
</dbReference>
<sequence length="365" mass="38689">MSATRFNGWVGHDSTATQGNLKWETFSPKTFQDDDIEMNILYCGICGSDVMLLETAFGDNSNYPIVPGHEIVGQVTQVGQLVSNIKVGDYVGVGAESDSCLECDFCIAGRKQYCRQGHRPSCCSTFLRGSSKGEKTCGGFADTWRGPHQFAVKIPAKLDLAEAAPMFCGGVTVFSPLKQFGAGTTAKRVGIAGVGGLGHFAILFAKAMGADVTAISHSAHKKPDAEAMGATHFIETGTDPAAACAEHKQTLDLIICTTNGPEPPINEYLSLLAPGGHLVLVGIPEGGLPNINAFTLIAGNVHLGGSVIGDPTDIAEMLEFAAEKGIKPWIKKYKMSDVNEAIPDMKAGKAHYRFVLVNEHNGGKM</sequence>
<accession>A0AAD9FV67</accession>
<proteinExistence type="inferred from homology"/>
<evidence type="ECO:0000313" key="7">
    <source>
        <dbReference type="EMBL" id="KAK1926851.1"/>
    </source>
</evidence>
<dbReference type="SUPFAM" id="SSF50129">
    <property type="entry name" value="GroES-like"/>
    <property type="match status" value="1"/>
</dbReference>
<dbReference type="GO" id="GO:0016616">
    <property type="term" value="F:oxidoreductase activity, acting on the CH-OH group of donors, NAD or NADP as acceptor"/>
    <property type="evidence" value="ECO:0007669"/>
    <property type="project" value="InterPro"/>
</dbReference>
<dbReference type="InterPro" id="IPR011032">
    <property type="entry name" value="GroES-like_sf"/>
</dbReference>
<name>A0AAD9FV67_PAPLA</name>
<comment type="caution">
    <text evidence="7">The sequence shown here is derived from an EMBL/GenBank/DDBJ whole genome shotgun (WGS) entry which is preliminary data.</text>
</comment>
<dbReference type="SMART" id="SM00829">
    <property type="entry name" value="PKS_ER"/>
    <property type="match status" value="1"/>
</dbReference>
<dbReference type="PROSITE" id="PS00059">
    <property type="entry name" value="ADH_ZINC"/>
    <property type="match status" value="1"/>
</dbReference>
<comment type="similarity">
    <text evidence="5">Belongs to the zinc-containing alcohol dehydrogenase family.</text>
</comment>
<evidence type="ECO:0000256" key="1">
    <source>
        <dbReference type="ARBA" id="ARBA00001947"/>
    </source>
</evidence>
<keyword evidence="8" id="KW-1185">Reference proteome</keyword>
<reference evidence="7" key="1">
    <citation type="submission" date="2023-02" db="EMBL/GenBank/DDBJ databases">
        <title>Identification and recombinant expression of a fungal hydrolase from Papiliotrema laurentii that hydrolyzes apple cutin and clears colloidal polyester polyurethane.</title>
        <authorList>
            <consortium name="DOE Joint Genome Institute"/>
            <person name="Roman V.A."/>
            <person name="Bojanowski C."/>
            <person name="Crable B.R."/>
            <person name="Wagner D.N."/>
            <person name="Hung C.S."/>
            <person name="Nadeau L.J."/>
            <person name="Schratz L."/>
            <person name="Haridas S."/>
            <person name="Pangilinan J."/>
            <person name="Lipzen A."/>
            <person name="Na H."/>
            <person name="Yan M."/>
            <person name="Ng V."/>
            <person name="Grigoriev I.V."/>
            <person name="Spatafora J.W."/>
            <person name="Barlow D."/>
            <person name="Biffinger J."/>
            <person name="Kelley-Loughnane N."/>
            <person name="Varaljay V.A."/>
            <person name="Crookes-Goodson W.J."/>
        </authorList>
    </citation>
    <scope>NUCLEOTIDE SEQUENCE</scope>
    <source>
        <strain evidence="7">5307AH</strain>
    </source>
</reference>
<feature type="domain" description="Enoyl reductase (ER)" evidence="6">
    <location>
        <begin position="16"/>
        <end position="356"/>
    </location>
</feature>
<evidence type="ECO:0000256" key="5">
    <source>
        <dbReference type="RuleBase" id="RU361277"/>
    </source>
</evidence>
<dbReference type="InterPro" id="IPR047109">
    <property type="entry name" value="CAD-like"/>
</dbReference>
<keyword evidence="4" id="KW-0560">Oxidoreductase</keyword>
<dbReference type="InterPro" id="IPR002328">
    <property type="entry name" value="ADH_Zn_CS"/>
</dbReference>
<dbReference type="InterPro" id="IPR013154">
    <property type="entry name" value="ADH-like_N"/>
</dbReference>
<dbReference type="InterPro" id="IPR020843">
    <property type="entry name" value="ER"/>
</dbReference>